<organism evidence="2 4">
    <name type="scientific">Bordetella bronchialis</name>
    <dbReference type="NCBI Taxonomy" id="463025"/>
    <lineage>
        <taxon>Bacteria</taxon>
        <taxon>Pseudomonadati</taxon>
        <taxon>Pseudomonadota</taxon>
        <taxon>Betaproteobacteria</taxon>
        <taxon>Burkholderiales</taxon>
        <taxon>Alcaligenaceae</taxon>
        <taxon>Bordetella</taxon>
    </lineage>
</organism>
<evidence type="ECO:0000313" key="1">
    <source>
        <dbReference type="EMBL" id="ANN68303.1"/>
    </source>
</evidence>
<dbReference type="Proteomes" id="UP000091897">
    <property type="component" value="Chromosome"/>
</dbReference>
<dbReference type="RefSeq" id="WP_066354295.1">
    <property type="nucleotide sequence ID" value="NZ_CBCSFJ010000013.1"/>
</dbReference>
<dbReference type="STRING" id="463025.BAU08_20685"/>
<protein>
    <submittedName>
        <fullName evidence="2">Uncharacterized protein</fullName>
    </submittedName>
</protein>
<accession>A0A193FM22</accession>
<proteinExistence type="predicted"/>
<keyword evidence="3" id="KW-1185">Reference proteome</keyword>
<dbReference type="InterPro" id="IPR012672">
    <property type="entry name" value="T3SS_YscX"/>
</dbReference>
<dbReference type="KEGG" id="bbro:BAU06_20155"/>
<dbReference type="AlphaFoldDB" id="A0A193FM22"/>
<sequence>MPVPPVPSESGLTRFLRTTCIEVQVNRDLEPVIRVSALQDPVTFDAVLHRSRSALREAAAQGGDRGAVFLAAVHVLDRDTVLRNQSRTVRNALYQG</sequence>
<dbReference type="EMBL" id="CP016170">
    <property type="protein sequence ID" value="ANN68303.1"/>
    <property type="molecule type" value="Genomic_DNA"/>
</dbReference>
<dbReference type="Pfam" id="PF09474">
    <property type="entry name" value="Type_III_YscX"/>
    <property type="match status" value="1"/>
</dbReference>
<reference evidence="3 4" key="1">
    <citation type="submission" date="2016-06" db="EMBL/GenBank/DDBJ databases">
        <title>Complete genome sequences of Bordetella bronchialis and Bordetella flabilis.</title>
        <authorList>
            <person name="LiPuma J.J."/>
            <person name="Spilker T."/>
        </authorList>
    </citation>
    <scope>NUCLEOTIDE SEQUENCE [LARGE SCALE GENOMIC DNA]</scope>
    <source>
        <strain evidence="2 4">AU17976</strain>
        <strain evidence="1 3">AU3182</strain>
    </source>
</reference>
<evidence type="ECO:0000313" key="3">
    <source>
        <dbReference type="Proteomes" id="UP000091897"/>
    </source>
</evidence>
<evidence type="ECO:0000313" key="2">
    <source>
        <dbReference type="EMBL" id="ANN73443.1"/>
    </source>
</evidence>
<gene>
    <name evidence="1" type="ORF">BAU06_20155</name>
    <name evidence="2" type="ORF">BAU08_20685</name>
</gene>
<dbReference type="OrthoDB" id="8637432at2"/>
<dbReference type="EMBL" id="CP016171">
    <property type="protein sequence ID" value="ANN73443.1"/>
    <property type="molecule type" value="Genomic_DNA"/>
</dbReference>
<name>A0A193FM22_9BORD</name>
<evidence type="ECO:0000313" key="4">
    <source>
        <dbReference type="Proteomes" id="UP000092213"/>
    </source>
</evidence>
<dbReference type="Proteomes" id="UP000092213">
    <property type="component" value="Chromosome"/>
</dbReference>